<dbReference type="GO" id="GO:0005484">
    <property type="term" value="F:SNAP receptor activity"/>
    <property type="evidence" value="ECO:0007669"/>
    <property type="project" value="TreeGrafter"/>
</dbReference>
<dbReference type="FunCoup" id="A0A152A953">
    <property type="interactions" value="31"/>
</dbReference>
<keyword evidence="6" id="KW-0449">Lipoprotein</keyword>
<dbReference type="OMA" id="MINEIYM"/>
<dbReference type="GO" id="GO:0005794">
    <property type="term" value="C:Golgi apparatus"/>
    <property type="evidence" value="ECO:0007669"/>
    <property type="project" value="TreeGrafter"/>
</dbReference>
<dbReference type="CDD" id="cd14824">
    <property type="entry name" value="Longin"/>
    <property type="match status" value="1"/>
</dbReference>
<dbReference type="EMBL" id="LODT01000001">
    <property type="protein sequence ID" value="KYR02750.1"/>
    <property type="molecule type" value="Genomic_DNA"/>
</dbReference>
<keyword evidence="8" id="KW-0968">Cytoplasmic vesicle</keyword>
<keyword evidence="14" id="KW-1185">Reference proteome</keyword>
<keyword evidence="7" id="KW-0636">Prenylation</keyword>
<evidence type="ECO:0000256" key="2">
    <source>
        <dbReference type="ARBA" id="ARBA00008025"/>
    </source>
</evidence>
<keyword evidence="4" id="KW-0472">Membrane</keyword>
<evidence type="ECO:0000256" key="4">
    <source>
        <dbReference type="ARBA" id="ARBA00023136"/>
    </source>
</evidence>
<evidence type="ECO:0000256" key="9">
    <source>
        <dbReference type="ARBA" id="ARBA00046278"/>
    </source>
</evidence>
<evidence type="ECO:0000256" key="7">
    <source>
        <dbReference type="ARBA" id="ARBA00023289"/>
    </source>
</evidence>
<dbReference type="OrthoDB" id="27923at2759"/>
<evidence type="ECO:0000256" key="5">
    <source>
        <dbReference type="ARBA" id="ARBA00023139"/>
    </source>
</evidence>
<gene>
    <name evidence="13" type="ORF">DLAC_00213</name>
</gene>
<dbReference type="SUPFAM" id="SSF58038">
    <property type="entry name" value="SNARE fusion complex"/>
    <property type="match status" value="1"/>
</dbReference>
<evidence type="ECO:0000259" key="12">
    <source>
        <dbReference type="PROSITE" id="PS50892"/>
    </source>
</evidence>
<protein>
    <submittedName>
        <fullName evidence="13">Synaptobrevin domain-containing protein</fullName>
    </submittedName>
</protein>
<feature type="domain" description="Longin" evidence="11">
    <location>
        <begin position="7"/>
        <end position="100"/>
    </location>
</feature>
<keyword evidence="5" id="KW-0564">Palmitate</keyword>
<keyword evidence="3" id="KW-0488">Methylation</keyword>
<dbReference type="Pfam" id="PF00957">
    <property type="entry name" value="Synaptobrevin"/>
    <property type="match status" value="1"/>
</dbReference>
<dbReference type="InParanoid" id="A0A152A953"/>
<reference evidence="13 14" key="1">
    <citation type="submission" date="2015-12" db="EMBL/GenBank/DDBJ databases">
        <title>Dictyostelia acquired genes for synthesis and detection of signals that induce cell-type specialization by lateral gene transfer from prokaryotes.</title>
        <authorList>
            <person name="Gloeckner G."/>
            <person name="Schaap P."/>
        </authorList>
    </citation>
    <scope>NUCLEOTIDE SEQUENCE [LARGE SCALE GENOMIC DNA]</scope>
    <source>
        <strain evidence="13 14">TK</strain>
    </source>
</reference>
<sequence length="188" mass="21274">MKLVALVIAQRNGKLIDIAAELSNFGIFERGTVKEVIIATSKIFINKFAANTKNSVPYEDYICYVDDRNDFGGVVFTDKEYPERIAVKCLTEMMNEYIKKTQGLPGEAFPEINGLLQKYSDTRGHDKIMDVQNQVDNIIPIMHQNIDAVIGNSAKIEDLLQHSDDLSAKSKLFLKNTKRAKRRCCILQ</sequence>
<dbReference type="Proteomes" id="UP000076078">
    <property type="component" value="Unassembled WGS sequence"/>
</dbReference>
<accession>A0A152A953</accession>
<dbReference type="Gene3D" id="3.30.450.50">
    <property type="entry name" value="Longin domain"/>
    <property type="match status" value="1"/>
</dbReference>
<name>A0A152A953_TIELA</name>
<evidence type="ECO:0000259" key="11">
    <source>
        <dbReference type="PROSITE" id="PS50859"/>
    </source>
</evidence>
<keyword evidence="10" id="KW-0175">Coiled coil</keyword>
<evidence type="ECO:0000256" key="8">
    <source>
        <dbReference type="ARBA" id="ARBA00023329"/>
    </source>
</evidence>
<dbReference type="PROSITE" id="PS50859">
    <property type="entry name" value="LONGIN"/>
    <property type="match status" value="1"/>
</dbReference>
<dbReference type="CDD" id="cd15843">
    <property type="entry name" value="R-SNARE"/>
    <property type="match status" value="1"/>
</dbReference>
<evidence type="ECO:0000313" key="14">
    <source>
        <dbReference type="Proteomes" id="UP000076078"/>
    </source>
</evidence>
<dbReference type="InterPro" id="IPR042855">
    <property type="entry name" value="V_SNARE_CC"/>
</dbReference>
<comment type="caution">
    <text evidence="13">The sequence shown here is derived from an EMBL/GenBank/DDBJ whole genome shotgun (WGS) entry which is preliminary data.</text>
</comment>
<evidence type="ECO:0000256" key="6">
    <source>
        <dbReference type="ARBA" id="ARBA00023288"/>
    </source>
</evidence>
<dbReference type="PANTHER" id="PTHR45806:SF1">
    <property type="entry name" value="SYNAPTOBREVIN HOMOLOG YKT6"/>
    <property type="match status" value="1"/>
</dbReference>
<organism evidence="13 14">
    <name type="scientific">Tieghemostelium lacteum</name>
    <name type="common">Slime mold</name>
    <name type="synonym">Dictyostelium lacteum</name>
    <dbReference type="NCBI Taxonomy" id="361077"/>
    <lineage>
        <taxon>Eukaryota</taxon>
        <taxon>Amoebozoa</taxon>
        <taxon>Evosea</taxon>
        <taxon>Eumycetozoa</taxon>
        <taxon>Dictyostelia</taxon>
        <taxon>Dictyosteliales</taxon>
        <taxon>Raperosteliaceae</taxon>
        <taxon>Tieghemostelium</taxon>
    </lineage>
</organism>
<dbReference type="Pfam" id="PF13774">
    <property type="entry name" value="Longin"/>
    <property type="match status" value="1"/>
</dbReference>
<evidence type="ECO:0000313" key="13">
    <source>
        <dbReference type="EMBL" id="KYR02750.1"/>
    </source>
</evidence>
<evidence type="ECO:0000256" key="1">
    <source>
        <dbReference type="ARBA" id="ARBA00004156"/>
    </source>
</evidence>
<dbReference type="STRING" id="361077.A0A152A953"/>
<dbReference type="GO" id="GO:0006888">
    <property type="term" value="P:endoplasmic reticulum to Golgi vesicle-mediated transport"/>
    <property type="evidence" value="ECO:0007669"/>
    <property type="project" value="TreeGrafter"/>
</dbReference>
<evidence type="ECO:0000256" key="3">
    <source>
        <dbReference type="ARBA" id="ARBA00022481"/>
    </source>
</evidence>
<proteinExistence type="inferred from homology"/>
<dbReference type="Gene3D" id="1.20.5.110">
    <property type="match status" value="1"/>
</dbReference>
<dbReference type="PROSITE" id="PS50892">
    <property type="entry name" value="V_SNARE"/>
    <property type="match status" value="1"/>
</dbReference>
<dbReference type="SMART" id="SM01270">
    <property type="entry name" value="Longin"/>
    <property type="match status" value="1"/>
</dbReference>
<dbReference type="AlphaFoldDB" id="A0A152A953"/>
<comment type="subcellular location">
    <subcellularLocation>
        <location evidence="1">Cytoplasmic vesicle membrane</location>
    </subcellularLocation>
    <subcellularLocation>
        <location evidence="9">Endomembrane system</location>
        <topology evidence="9">Lipid-anchor</topology>
        <orientation evidence="9">Cytoplasmic side</orientation>
    </subcellularLocation>
</comment>
<dbReference type="PANTHER" id="PTHR45806">
    <property type="entry name" value="SYNAPTOBREVIN HOMOLOG YKT6"/>
    <property type="match status" value="1"/>
</dbReference>
<comment type="similarity">
    <text evidence="2">Belongs to the synaptobrevin family.</text>
</comment>
<dbReference type="SUPFAM" id="SSF64356">
    <property type="entry name" value="SNARE-like"/>
    <property type="match status" value="1"/>
</dbReference>
<dbReference type="InterPro" id="IPR010908">
    <property type="entry name" value="Longin_dom"/>
</dbReference>
<evidence type="ECO:0000256" key="10">
    <source>
        <dbReference type="PROSITE-ProRule" id="PRU00290"/>
    </source>
</evidence>
<dbReference type="InterPro" id="IPR011012">
    <property type="entry name" value="Longin-like_dom_sf"/>
</dbReference>
<feature type="domain" description="V-SNARE coiled-coil homology" evidence="12">
    <location>
        <begin position="127"/>
        <end position="187"/>
    </location>
</feature>
<dbReference type="GO" id="GO:0030659">
    <property type="term" value="C:cytoplasmic vesicle membrane"/>
    <property type="evidence" value="ECO:0007669"/>
    <property type="project" value="UniProtKB-SubCell"/>
</dbReference>